<evidence type="ECO:0000313" key="3">
    <source>
        <dbReference type="Proteomes" id="UP000790580"/>
    </source>
</evidence>
<dbReference type="InterPro" id="IPR024399">
    <property type="entry name" value="DUF2628"/>
</dbReference>
<accession>A0ABS6JZ39</accession>
<evidence type="ECO:0000256" key="1">
    <source>
        <dbReference type="SAM" id="Phobius"/>
    </source>
</evidence>
<comment type="caution">
    <text evidence="2">The sequence shown here is derived from an EMBL/GenBank/DDBJ whole genome shotgun (WGS) entry which is preliminary data.</text>
</comment>
<protein>
    <submittedName>
        <fullName evidence="2">DUF2628 domain-containing protein</fullName>
    </submittedName>
</protein>
<keyword evidence="1" id="KW-1133">Transmembrane helix</keyword>
<reference evidence="2 3" key="1">
    <citation type="submission" date="2021-06" db="EMBL/GenBank/DDBJ databases">
        <title>Bacillus sp. RD4P76, an endophyte from a halophyte.</title>
        <authorList>
            <person name="Sun J.-Q."/>
        </authorList>
    </citation>
    <scope>NUCLEOTIDE SEQUENCE [LARGE SCALE GENOMIC DNA]</scope>
    <source>
        <strain evidence="2 3">JCM 17098</strain>
    </source>
</reference>
<dbReference type="RefSeq" id="WP_176371243.1">
    <property type="nucleotide sequence ID" value="NZ_JAHQCR010000086.1"/>
</dbReference>
<organism evidence="2 3">
    <name type="scientific">Evansella alkalicola</name>
    <dbReference type="NCBI Taxonomy" id="745819"/>
    <lineage>
        <taxon>Bacteria</taxon>
        <taxon>Bacillati</taxon>
        <taxon>Bacillota</taxon>
        <taxon>Bacilli</taxon>
        <taxon>Bacillales</taxon>
        <taxon>Bacillaceae</taxon>
        <taxon>Evansella</taxon>
    </lineage>
</organism>
<dbReference type="EMBL" id="JAHQCR010000086">
    <property type="protein sequence ID" value="MBU9723768.1"/>
    <property type="molecule type" value="Genomic_DNA"/>
</dbReference>
<proteinExistence type="predicted"/>
<feature type="transmembrane region" description="Helical" evidence="1">
    <location>
        <begin position="101"/>
        <end position="130"/>
    </location>
</feature>
<keyword evidence="1" id="KW-0812">Transmembrane</keyword>
<evidence type="ECO:0000313" key="2">
    <source>
        <dbReference type="EMBL" id="MBU9723768.1"/>
    </source>
</evidence>
<name>A0ABS6JZ39_9BACI</name>
<keyword evidence="1" id="KW-0472">Membrane</keyword>
<sequence>MNNEQFSQLVRHDENFINDCNQKIQTNSNYYLERWQKHHRPLSNSGWNWSAFILAPFWLASRHLYSWLVLYFSLYLVAAILHTITPIFLNYTSLPIDRLPFWYISAAVINAIFFGIKGNAMYGRSVYLYVNRNAEANKYKAPLFNKSGRSIISGIIGPVLLYLLLLLPLHWIYLWELTPTQHGIHIYEEEAGAYTSSNQSEMPIFEKYVHFEIMLLYHGDEPVGDKEFKIILYYNDTNTGEWEQIRERKYPFFTSDKVTLDLINASNPMTSVGEYLVEVYLDDELADSSMFKISM</sequence>
<feature type="transmembrane region" description="Helical" evidence="1">
    <location>
        <begin position="151"/>
        <end position="173"/>
    </location>
</feature>
<dbReference type="Pfam" id="PF10947">
    <property type="entry name" value="DUF2628"/>
    <property type="match status" value="1"/>
</dbReference>
<gene>
    <name evidence="2" type="ORF">KS407_20310</name>
</gene>
<dbReference type="Proteomes" id="UP000790580">
    <property type="component" value="Unassembled WGS sequence"/>
</dbReference>
<feature type="transmembrane region" description="Helical" evidence="1">
    <location>
        <begin position="68"/>
        <end position="89"/>
    </location>
</feature>
<keyword evidence="3" id="KW-1185">Reference proteome</keyword>